<comment type="catalytic activity">
    <reaction evidence="1">
        <text>Thiol-dependent hydrolysis of ester, thioester, amide, peptide and isopeptide bonds formed by the C-terminal Gly of ubiquitin (a 76-residue protein attached to proteins as an intracellular targeting signal).</text>
        <dbReference type="EC" id="3.4.19.12"/>
    </reaction>
</comment>
<evidence type="ECO:0000259" key="7">
    <source>
        <dbReference type="PROSITE" id="PS50957"/>
    </source>
</evidence>
<accession>A0AAW2ZL04</accession>
<dbReference type="EC" id="3.4.19.12" evidence="2"/>
<evidence type="ECO:0000313" key="8">
    <source>
        <dbReference type="EMBL" id="KAL0490150.1"/>
    </source>
</evidence>
<dbReference type="PANTHER" id="PTHR13291:SF0">
    <property type="entry name" value="JOSEPHIN-LIKE PROTEIN"/>
    <property type="match status" value="1"/>
</dbReference>
<dbReference type="GO" id="GO:0006508">
    <property type="term" value="P:proteolysis"/>
    <property type="evidence" value="ECO:0007669"/>
    <property type="project" value="UniProtKB-KW"/>
</dbReference>
<dbReference type="PROSITE" id="PS50957">
    <property type="entry name" value="JOSEPHIN"/>
    <property type="match status" value="1"/>
</dbReference>
<keyword evidence="3" id="KW-0645">Protease</keyword>
<proteinExistence type="predicted"/>
<organism evidence="8 9">
    <name type="scientific">Acrasis kona</name>
    <dbReference type="NCBI Taxonomy" id="1008807"/>
    <lineage>
        <taxon>Eukaryota</taxon>
        <taxon>Discoba</taxon>
        <taxon>Heterolobosea</taxon>
        <taxon>Tetramitia</taxon>
        <taxon>Eutetramitia</taxon>
        <taxon>Acrasidae</taxon>
        <taxon>Acrasis</taxon>
    </lineage>
</organism>
<evidence type="ECO:0000313" key="9">
    <source>
        <dbReference type="Proteomes" id="UP001431209"/>
    </source>
</evidence>
<feature type="active site" evidence="6">
    <location>
        <position position="170"/>
    </location>
</feature>
<dbReference type="GO" id="GO:0016579">
    <property type="term" value="P:protein deubiquitination"/>
    <property type="evidence" value="ECO:0007669"/>
    <property type="project" value="InterPro"/>
</dbReference>
<dbReference type="Proteomes" id="UP001431209">
    <property type="component" value="Unassembled WGS sequence"/>
</dbReference>
<keyword evidence="5 6" id="KW-0378">Hydrolase</keyword>
<dbReference type="Gene3D" id="3.90.70.40">
    <property type="match status" value="1"/>
</dbReference>
<keyword evidence="4" id="KW-0833">Ubl conjugation pathway</keyword>
<evidence type="ECO:0000256" key="6">
    <source>
        <dbReference type="PROSITE-ProRule" id="PRU00331"/>
    </source>
</evidence>
<evidence type="ECO:0000256" key="1">
    <source>
        <dbReference type="ARBA" id="ARBA00000707"/>
    </source>
</evidence>
<comment type="caution">
    <text evidence="8">The sequence shown here is derived from an EMBL/GenBank/DDBJ whole genome shotgun (WGS) entry which is preliminary data.</text>
</comment>
<dbReference type="EMBL" id="JAOPGA020001646">
    <property type="protein sequence ID" value="KAL0490150.1"/>
    <property type="molecule type" value="Genomic_DNA"/>
</dbReference>
<protein>
    <recommendedName>
        <fullName evidence="2">ubiquitinyl hydrolase 1</fullName>
        <ecNumber evidence="2">3.4.19.12</ecNumber>
    </recommendedName>
</protein>
<reference evidence="8 9" key="1">
    <citation type="submission" date="2024-03" db="EMBL/GenBank/DDBJ databases">
        <title>The Acrasis kona genome and developmental transcriptomes reveal deep origins of eukaryotic multicellular pathways.</title>
        <authorList>
            <person name="Sheikh S."/>
            <person name="Fu C.-J."/>
            <person name="Brown M.W."/>
            <person name="Baldauf S.L."/>
        </authorList>
    </citation>
    <scope>NUCLEOTIDE SEQUENCE [LARGE SCALE GENOMIC DNA]</scope>
    <source>
        <strain evidence="8 9">ATCC MYA-3509</strain>
    </source>
</reference>
<dbReference type="InterPro" id="IPR040053">
    <property type="entry name" value="JOSD1/2"/>
</dbReference>
<sequence>MSYESNLPLLTRIYHERQSRMFCGMHAINNLLQLPISERYNNNEMDSIAEKMYEREKSILTEDYSIKNNHRSSYFFLSFGNYSYEVVCEALTNRNCSMESVQIESPFSDWHVGEREVVGLICNVREKGMNSLCLPKSCFKTSTHQSLRTGHWFSIGKIYNVMRARDEENHPDTNYQEEYLWYNHDSRFKIPKRLNDDRELFHFIRRLDDERGIQVWKVVKNL</sequence>
<dbReference type="Pfam" id="PF02099">
    <property type="entry name" value="Josephin"/>
    <property type="match status" value="1"/>
</dbReference>
<feature type="domain" description="Josephin" evidence="7">
    <location>
        <begin position="10"/>
        <end position="222"/>
    </location>
</feature>
<evidence type="ECO:0000256" key="2">
    <source>
        <dbReference type="ARBA" id="ARBA00012759"/>
    </source>
</evidence>
<name>A0AAW2ZL04_9EUKA</name>
<dbReference type="PANTHER" id="PTHR13291">
    <property type="entry name" value="JOSEPHIN 1, 2"/>
    <property type="match status" value="1"/>
</dbReference>
<evidence type="ECO:0000256" key="3">
    <source>
        <dbReference type="ARBA" id="ARBA00022670"/>
    </source>
</evidence>
<dbReference type="GO" id="GO:0004843">
    <property type="term" value="F:cysteine-type deubiquitinase activity"/>
    <property type="evidence" value="ECO:0007669"/>
    <property type="project" value="UniProtKB-EC"/>
</dbReference>
<gene>
    <name evidence="8" type="ORF">AKO1_006683</name>
</gene>
<evidence type="ECO:0000256" key="5">
    <source>
        <dbReference type="ARBA" id="ARBA00022801"/>
    </source>
</evidence>
<evidence type="ECO:0000256" key="4">
    <source>
        <dbReference type="ARBA" id="ARBA00022786"/>
    </source>
</evidence>
<dbReference type="InterPro" id="IPR006155">
    <property type="entry name" value="Josephin"/>
</dbReference>
<feature type="active site" evidence="6">
    <location>
        <position position="185"/>
    </location>
</feature>
<feature type="active site" evidence="6">
    <location>
        <position position="23"/>
    </location>
</feature>
<keyword evidence="9" id="KW-1185">Reference proteome</keyword>
<dbReference type="AlphaFoldDB" id="A0AAW2ZL04"/>
<dbReference type="SMART" id="SM01246">
    <property type="entry name" value="Josephin"/>
    <property type="match status" value="1"/>
</dbReference>